<evidence type="ECO:0000313" key="3">
    <source>
        <dbReference type="EMBL" id="EPG56866.1"/>
    </source>
</evidence>
<evidence type="ECO:0000259" key="2">
    <source>
        <dbReference type="SMART" id="SM00062"/>
    </source>
</evidence>
<sequence>MFLGLNSKLFGLNFVWQKFPYERIIVVSQGRFSEDLFRIKTPESCIRWILESVLKFKTIAAIREDSDKIEWFWDGFLVPLLDIINRIKNSIKGIPIQSFLFVFFGIFCNITEVGAEENTFRFYNLSRLKEILEKGELKVAGDAAYEPFYIINAKEGYPGFDYELGKAYADFLGVKYKFVSYQEFNEFADAIKKKEADIALSGISNNLERSKKVKFSRAYLVATPAALIRKSALPPPPEGNIITTQNFRSVLDLADVNGVTFAVRSFSNRHEYLLKKFKNNRIFTYRDTLAAWEAVKNGTANCLVADSFYIKGLLLKDKSISSNFRPLLEVVQREDISAAFPYGDIMFIRNFEFFLEELERSGILRELEDKYFNKSDWVPETPIHREAFR</sequence>
<dbReference type="SUPFAM" id="SSF53850">
    <property type="entry name" value="Periplasmic binding protein-like II"/>
    <property type="match status" value="1"/>
</dbReference>
<accession>A0AAV3J9V2</accession>
<dbReference type="Gene3D" id="3.40.190.10">
    <property type="entry name" value="Periplasmic binding protein-like II"/>
    <property type="match status" value="2"/>
</dbReference>
<dbReference type="EMBL" id="AHNP02000011">
    <property type="protein sequence ID" value="EPG56866.1"/>
    <property type="molecule type" value="Genomic_DNA"/>
</dbReference>
<dbReference type="PANTHER" id="PTHR35936:SF17">
    <property type="entry name" value="ARGININE-BINDING EXTRACELLULAR PROTEIN ARTP"/>
    <property type="match status" value="1"/>
</dbReference>
<dbReference type="CDD" id="cd13530">
    <property type="entry name" value="PBP2_peptides_like"/>
    <property type="match status" value="1"/>
</dbReference>
<dbReference type="AlphaFoldDB" id="A0AAV3J9V2"/>
<feature type="domain" description="Solute-binding protein family 3/N-terminal" evidence="2">
    <location>
        <begin position="136"/>
        <end position="375"/>
    </location>
</feature>
<dbReference type="SMART" id="SM00062">
    <property type="entry name" value="PBPb"/>
    <property type="match status" value="1"/>
</dbReference>
<dbReference type="Pfam" id="PF00497">
    <property type="entry name" value="SBP_bac_3"/>
    <property type="match status" value="1"/>
</dbReference>
<evidence type="ECO:0000256" key="1">
    <source>
        <dbReference type="ARBA" id="ARBA00022729"/>
    </source>
</evidence>
<evidence type="ECO:0000313" key="4">
    <source>
        <dbReference type="Proteomes" id="UP000014570"/>
    </source>
</evidence>
<name>A0AAV3J9V2_LEPBO</name>
<dbReference type="InterPro" id="IPR001638">
    <property type="entry name" value="Solute-binding_3/MltF_N"/>
</dbReference>
<protein>
    <submittedName>
        <fullName evidence="3">ABC transporter, substrate-binding protein, family 3</fullName>
    </submittedName>
</protein>
<keyword evidence="1" id="KW-0732">Signal</keyword>
<dbReference type="PANTHER" id="PTHR35936">
    <property type="entry name" value="MEMBRANE-BOUND LYTIC MUREIN TRANSGLYCOSYLASE F"/>
    <property type="match status" value="1"/>
</dbReference>
<comment type="caution">
    <text evidence="3">The sequence shown here is derived from an EMBL/GenBank/DDBJ whole genome shotgun (WGS) entry which is preliminary data.</text>
</comment>
<gene>
    <name evidence="3" type="ORF">LEP1GSC103_1840</name>
</gene>
<reference evidence="3 4" key="1">
    <citation type="submission" date="2013-04" db="EMBL/GenBank/DDBJ databases">
        <authorList>
            <person name="Harkins D.M."/>
            <person name="Durkin A.S."/>
            <person name="Brinkac L.M."/>
            <person name="Haft D.H."/>
            <person name="Selengut J.D."/>
            <person name="Sanka R."/>
            <person name="DePew J."/>
            <person name="Purushe J."/>
            <person name="Chanthongthip A."/>
            <person name="Lattana O."/>
            <person name="Phetsouvanh R."/>
            <person name="Newton P.N."/>
            <person name="Vinetz J.M."/>
            <person name="Sutton G.G."/>
            <person name="Nierman W.C."/>
            <person name="Fouts D.E."/>
        </authorList>
    </citation>
    <scope>NUCLEOTIDE SEQUENCE [LARGE SCALE GENOMIC DNA]</scope>
    <source>
        <strain evidence="3 4">UI 09931</strain>
    </source>
</reference>
<dbReference type="Proteomes" id="UP000014570">
    <property type="component" value="Unassembled WGS sequence"/>
</dbReference>
<proteinExistence type="predicted"/>
<organism evidence="3 4">
    <name type="scientific">Leptospira borgpetersenii serovar Javanica str. UI 09931</name>
    <dbReference type="NCBI Taxonomy" id="1049767"/>
    <lineage>
        <taxon>Bacteria</taxon>
        <taxon>Pseudomonadati</taxon>
        <taxon>Spirochaetota</taxon>
        <taxon>Spirochaetia</taxon>
        <taxon>Leptospirales</taxon>
        <taxon>Leptospiraceae</taxon>
        <taxon>Leptospira</taxon>
    </lineage>
</organism>